<sequence length="574" mass="60116">MRRSDSARGRVSERFSSRNGPHPDAARSARPASRTASSPSTPPMSPAPPSRSSVSPLVLPRHRRPRADPRPVSVTDLEPAMTSLPLITPHDVLGFQAVHVVVVGDAMLDRYVEGAVHRISPEAPIPVLRVAQDRSVAGGAANAAMNIAGLGAAATLIAAWAEDEAGRELEKLLAAAGVQARRVARGDAPTIEKLRVVAGQQQIVRIDREDTSSLDAAGADAVLSAVRDAVEGHDHRCVIVLSDYAKGMLDEAVVQRVIAFARERSLPVVVDPKSADIRKYSGATVVKPNFAEAALMAGVSATAPTEEVLAQIAEAMAVPDVSAVAISLSALGVEVVEGGARTRLPTRARLVADVSGAGDSMIAGLAVGLGSGLSTLKAVQVGNLAAGIACARPGTAVVTSADLLNELLIDSSPAHRPGTIEDWDELARLVRVEKDAGRTVVFANGVFDLLHAGHVALLKEARSLGDVLVVGVNSDASTARLKGPSRPLQPQADRMAVLDAVRYVDFVTVFEQDTPRELIRAIQPDVIVKGSDYRPDQVVGGDDAKAWGGRVHIVTLLDGVSTTKLSQGEQVRRG</sequence>
<feature type="active site" evidence="11">
    <location>
        <position position="359"/>
    </location>
</feature>
<keyword evidence="9 11" id="KW-0511">Multifunctional enzyme</keyword>
<dbReference type="InterPro" id="IPR023030">
    <property type="entry name" value="Bifunc_HldE"/>
</dbReference>
<feature type="region of interest" description="Ribokinase" evidence="11">
    <location>
        <begin position="1"/>
        <end position="413"/>
    </location>
</feature>
<dbReference type="NCBIfam" id="TIGR00125">
    <property type="entry name" value="cyt_tran_rel"/>
    <property type="match status" value="1"/>
</dbReference>
<comment type="catalytic activity">
    <reaction evidence="11">
        <text>D-glycero-beta-D-manno-heptose 7-phosphate + ATP = D-glycero-beta-D-manno-heptose 1,7-bisphosphate + ADP + H(+)</text>
        <dbReference type="Rhea" id="RHEA:27473"/>
        <dbReference type="ChEBI" id="CHEBI:15378"/>
        <dbReference type="ChEBI" id="CHEBI:30616"/>
        <dbReference type="ChEBI" id="CHEBI:60204"/>
        <dbReference type="ChEBI" id="CHEBI:60208"/>
        <dbReference type="ChEBI" id="CHEBI:456216"/>
        <dbReference type="EC" id="2.7.1.167"/>
    </reaction>
</comment>
<reference evidence="15 16" key="1">
    <citation type="submission" date="2017-12" db="EMBL/GenBank/DDBJ databases">
        <title>Isolation and characterization of estrogens degradatiion strain Microbacterium hominis SJTG1.</title>
        <authorList>
            <person name="Xiong W."/>
            <person name="Yin C."/>
            <person name="Zheng D."/>
            <person name="Liang R."/>
        </authorList>
    </citation>
    <scope>NUCLEOTIDE SEQUENCE [LARGE SCALE GENOMIC DNA]</scope>
    <source>
        <strain evidence="15 16">SJTG1</strain>
    </source>
</reference>
<evidence type="ECO:0000256" key="9">
    <source>
        <dbReference type="ARBA" id="ARBA00023268"/>
    </source>
</evidence>
<evidence type="ECO:0000313" key="15">
    <source>
        <dbReference type="EMBL" id="AUG30431.1"/>
    </source>
</evidence>
<dbReference type="GO" id="GO:0033786">
    <property type="term" value="F:heptose-1-phosphate adenylyltransferase activity"/>
    <property type="evidence" value="ECO:0007669"/>
    <property type="project" value="UniProtKB-UniRule"/>
</dbReference>
<keyword evidence="7 11" id="KW-0418">Kinase</keyword>
<evidence type="ECO:0000256" key="5">
    <source>
        <dbReference type="ARBA" id="ARBA00022695"/>
    </source>
</evidence>
<dbReference type="GO" id="GO:0016773">
    <property type="term" value="F:phosphotransferase activity, alcohol group as acceptor"/>
    <property type="evidence" value="ECO:0007669"/>
    <property type="project" value="InterPro"/>
</dbReference>
<dbReference type="Pfam" id="PF01467">
    <property type="entry name" value="CTP_transf_like"/>
    <property type="match status" value="1"/>
</dbReference>
<dbReference type="Proteomes" id="UP000233276">
    <property type="component" value="Chromosome"/>
</dbReference>
<comment type="function">
    <text evidence="1 11">Catalyzes the phosphorylation of D-glycero-D-manno-heptose 7-phosphate at the C-1 position to selectively form D-glycero-beta-D-manno-heptose-1,7-bisphosphate.</text>
</comment>
<dbReference type="PANTHER" id="PTHR46969:SF1">
    <property type="entry name" value="BIFUNCTIONAL PROTEIN HLDE"/>
    <property type="match status" value="1"/>
</dbReference>
<evidence type="ECO:0000256" key="11">
    <source>
        <dbReference type="HAMAP-Rule" id="MF_01603"/>
    </source>
</evidence>
<accession>A0A2K9DE61</accession>
<protein>
    <recommendedName>
        <fullName evidence="11">Bifunctional protein HldE</fullName>
    </recommendedName>
    <domain>
        <recommendedName>
            <fullName evidence="11">D-beta-D-heptose 7-phosphate kinase</fullName>
            <ecNumber evidence="11">2.7.1.167</ecNumber>
        </recommendedName>
        <alternativeName>
            <fullName evidence="11">D-beta-D-heptose 7-phosphotransferase</fullName>
        </alternativeName>
        <alternativeName>
            <fullName evidence="11">D-glycero-beta-D-manno-heptose-7-phosphate kinase</fullName>
        </alternativeName>
    </domain>
    <domain>
        <recommendedName>
            <fullName evidence="11">D-beta-D-heptose 1-phosphate adenylyltransferase</fullName>
            <ecNumber evidence="11">2.7.7.70</ecNumber>
        </recommendedName>
        <alternativeName>
            <fullName evidence="11">D-glycero-beta-D-manno-heptose 1-phosphate adenylyltransferase</fullName>
        </alternativeName>
    </domain>
</protein>
<evidence type="ECO:0000313" key="16">
    <source>
        <dbReference type="Proteomes" id="UP000233276"/>
    </source>
</evidence>
<dbReference type="GO" id="GO:0005829">
    <property type="term" value="C:cytosol"/>
    <property type="evidence" value="ECO:0007669"/>
    <property type="project" value="TreeGrafter"/>
</dbReference>
<gene>
    <name evidence="11" type="primary">hldE</name>
    <name evidence="15" type="ORF">CXR34_13855</name>
</gene>
<keyword evidence="10 11" id="KW-0119">Carbohydrate metabolism</keyword>
<keyword evidence="5 11" id="KW-0548">Nucleotidyltransferase</keyword>
<dbReference type="PANTHER" id="PTHR46969">
    <property type="entry name" value="BIFUNCTIONAL PROTEIN HLDE"/>
    <property type="match status" value="1"/>
</dbReference>
<dbReference type="GO" id="GO:0009244">
    <property type="term" value="P:lipopolysaccharide core region biosynthetic process"/>
    <property type="evidence" value="ECO:0007669"/>
    <property type="project" value="UniProtKB-UniPathway"/>
</dbReference>
<evidence type="ECO:0000259" key="13">
    <source>
        <dbReference type="Pfam" id="PF00294"/>
    </source>
</evidence>
<dbReference type="EC" id="2.7.1.167" evidence="11"/>
<dbReference type="GO" id="GO:0005524">
    <property type="term" value="F:ATP binding"/>
    <property type="evidence" value="ECO:0007669"/>
    <property type="project" value="UniProtKB-UniRule"/>
</dbReference>
<feature type="binding site" evidence="11">
    <location>
        <begin position="289"/>
        <end position="292"/>
    </location>
    <ligand>
        <name>ATP</name>
        <dbReference type="ChEBI" id="CHEBI:30616"/>
    </ligand>
</feature>
<comment type="pathway">
    <text evidence="11">Nucleotide-sugar biosynthesis; ADP-L-glycero-beta-D-manno-heptose biosynthesis; ADP-L-glycero-beta-D-manno-heptose from D-glycero-beta-D-manno-heptose 7-phosphate: step 3/4.</text>
</comment>
<dbReference type="EMBL" id="CP025299">
    <property type="protein sequence ID" value="AUG30431.1"/>
    <property type="molecule type" value="Genomic_DNA"/>
</dbReference>
<dbReference type="GO" id="GO:0097171">
    <property type="term" value="P:ADP-L-glycero-beta-D-manno-heptose biosynthetic process"/>
    <property type="evidence" value="ECO:0007669"/>
    <property type="project" value="UniProtKB-UniPathway"/>
</dbReference>
<dbReference type="InterPro" id="IPR004821">
    <property type="entry name" value="Cyt_trans-like"/>
</dbReference>
<name>A0A2K9DE61_9MICO</name>
<comment type="pathway">
    <text evidence="11">Nucleotide-sugar biosynthesis; ADP-L-glycero-beta-D-manno-heptose biosynthesis; ADP-L-glycero-beta-D-manno-heptose from D-glycero-beta-D-manno-heptose 7-phosphate: step 1/4.</text>
</comment>
<evidence type="ECO:0000256" key="3">
    <source>
        <dbReference type="ARBA" id="ARBA00004713"/>
    </source>
</evidence>
<evidence type="ECO:0000259" key="14">
    <source>
        <dbReference type="Pfam" id="PF01467"/>
    </source>
</evidence>
<dbReference type="CDD" id="cd01172">
    <property type="entry name" value="RfaE_like"/>
    <property type="match status" value="1"/>
</dbReference>
<dbReference type="AlphaFoldDB" id="A0A2K9DE61"/>
<dbReference type="InterPro" id="IPR014729">
    <property type="entry name" value="Rossmann-like_a/b/a_fold"/>
</dbReference>
<dbReference type="SUPFAM" id="SSF53613">
    <property type="entry name" value="Ribokinase-like"/>
    <property type="match status" value="1"/>
</dbReference>
<feature type="domain" description="Carbohydrate kinase PfkB" evidence="13">
    <location>
        <begin position="99"/>
        <end position="396"/>
    </location>
</feature>
<dbReference type="InterPro" id="IPR029056">
    <property type="entry name" value="Ribokinase-like"/>
</dbReference>
<keyword evidence="6 11" id="KW-0547">Nucleotide-binding</keyword>
<comment type="catalytic activity">
    <reaction evidence="11">
        <text>D-glycero-beta-D-manno-heptose 1-phosphate + ATP + H(+) = ADP-D-glycero-beta-D-manno-heptose + diphosphate</text>
        <dbReference type="Rhea" id="RHEA:27465"/>
        <dbReference type="ChEBI" id="CHEBI:15378"/>
        <dbReference type="ChEBI" id="CHEBI:30616"/>
        <dbReference type="ChEBI" id="CHEBI:33019"/>
        <dbReference type="ChEBI" id="CHEBI:59967"/>
        <dbReference type="ChEBI" id="CHEBI:61593"/>
        <dbReference type="EC" id="2.7.7.70"/>
    </reaction>
</comment>
<comment type="similarity">
    <text evidence="11">In the N-terminal section; belongs to the carbohydrate kinase PfkB family.</text>
</comment>
<evidence type="ECO:0000256" key="12">
    <source>
        <dbReference type="SAM" id="MobiDB-lite"/>
    </source>
</evidence>
<feature type="region of interest" description="Disordered" evidence="12">
    <location>
        <begin position="1"/>
        <end position="76"/>
    </location>
</feature>
<comment type="similarity">
    <text evidence="11">In the C-terminal section; belongs to the cytidylyltransferase family.</text>
</comment>
<comment type="function">
    <text evidence="2 11">Catalyzes the ADP transfer from ATP to D-glycero-beta-D-manno-heptose 1-phosphate, yielding ADP-D-glycero-beta-D-manno-heptose.</text>
</comment>
<feature type="compositionally biased region" description="Basic and acidic residues" evidence="12">
    <location>
        <begin position="1"/>
        <end position="16"/>
    </location>
</feature>
<feature type="compositionally biased region" description="Pro residues" evidence="12">
    <location>
        <begin position="40"/>
        <end position="49"/>
    </location>
</feature>
<evidence type="ECO:0000256" key="2">
    <source>
        <dbReference type="ARBA" id="ARBA00003753"/>
    </source>
</evidence>
<dbReference type="UniPathway" id="UPA00958"/>
<evidence type="ECO:0000256" key="4">
    <source>
        <dbReference type="ARBA" id="ARBA00022679"/>
    </source>
</evidence>
<keyword evidence="4 11" id="KW-0808">Transferase</keyword>
<feature type="compositionally biased region" description="Low complexity" evidence="12">
    <location>
        <begin position="26"/>
        <end position="39"/>
    </location>
</feature>
<dbReference type="Gene3D" id="3.40.1190.20">
    <property type="match status" value="1"/>
</dbReference>
<feature type="domain" description="Cytidyltransferase-like" evidence="14">
    <location>
        <begin position="443"/>
        <end position="534"/>
    </location>
</feature>
<evidence type="ECO:0000256" key="8">
    <source>
        <dbReference type="ARBA" id="ARBA00022840"/>
    </source>
</evidence>
<dbReference type="SUPFAM" id="SSF52374">
    <property type="entry name" value="Nucleotidylyl transferase"/>
    <property type="match status" value="1"/>
</dbReference>
<comment type="pathway">
    <text evidence="3">Bacterial outer membrane biogenesis; LPS core biosynthesis.</text>
</comment>
<keyword evidence="8 11" id="KW-0067">ATP-binding</keyword>
<evidence type="ECO:0000256" key="6">
    <source>
        <dbReference type="ARBA" id="ARBA00022741"/>
    </source>
</evidence>
<dbReference type="PROSITE" id="PS00584">
    <property type="entry name" value="PFKB_KINASES_2"/>
    <property type="match status" value="1"/>
</dbReference>
<organism evidence="15 16">
    <name type="scientific">Microbacterium hominis</name>
    <dbReference type="NCBI Taxonomy" id="162426"/>
    <lineage>
        <taxon>Bacteria</taxon>
        <taxon>Bacillati</taxon>
        <taxon>Actinomycetota</taxon>
        <taxon>Actinomycetes</taxon>
        <taxon>Micrococcales</taxon>
        <taxon>Microbacteriaceae</taxon>
        <taxon>Microbacterium</taxon>
    </lineage>
</organism>
<dbReference type="KEGG" id="mhos:CXR34_13855"/>
<proteinExistence type="inferred from homology"/>
<dbReference type="InterPro" id="IPR011913">
    <property type="entry name" value="RfaE_dom_I"/>
</dbReference>
<dbReference type="InterPro" id="IPR011611">
    <property type="entry name" value="PfkB_dom"/>
</dbReference>
<feature type="compositionally biased region" description="Low complexity" evidence="12">
    <location>
        <begin position="50"/>
        <end position="59"/>
    </location>
</feature>
<dbReference type="EC" id="2.7.7.70" evidence="11"/>
<evidence type="ECO:0000256" key="7">
    <source>
        <dbReference type="ARBA" id="ARBA00022777"/>
    </source>
</evidence>
<evidence type="ECO:0000256" key="10">
    <source>
        <dbReference type="ARBA" id="ARBA00023277"/>
    </source>
</evidence>
<dbReference type="GO" id="GO:0033785">
    <property type="term" value="F:heptose 7-phosphate kinase activity"/>
    <property type="evidence" value="ECO:0007669"/>
    <property type="project" value="UniProtKB-UniRule"/>
</dbReference>
<dbReference type="HAMAP" id="MF_01603">
    <property type="entry name" value="HldE"/>
    <property type="match status" value="1"/>
</dbReference>
<dbReference type="InterPro" id="IPR002173">
    <property type="entry name" value="Carboh/pur_kinase_PfkB_CS"/>
</dbReference>
<dbReference type="Gene3D" id="3.40.50.620">
    <property type="entry name" value="HUPs"/>
    <property type="match status" value="1"/>
</dbReference>
<comment type="subunit">
    <text evidence="11">Homodimer.</text>
</comment>
<feature type="region of interest" description="Cytidylyltransferase" evidence="11">
    <location>
        <begin position="442"/>
        <end position="574"/>
    </location>
</feature>
<dbReference type="UniPathway" id="UPA00356">
    <property type="reaction ID" value="UER00437"/>
</dbReference>
<dbReference type="Pfam" id="PF00294">
    <property type="entry name" value="PfkB"/>
    <property type="match status" value="1"/>
</dbReference>
<evidence type="ECO:0000256" key="1">
    <source>
        <dbReference type="ARBA" id="ARBA00002319"/>
    </source>
</evidence>